<dbReference type="SUPFAM" id="SSF51735">
    <property type="entry name" value="NAD(P)-binding Rossmann-fold domains"/>
    <property type="match status" value="1"/>
</dbReference>
<dbReference type="InterPro" id="IPR036291">
    <property type="entry name" value="NAD(P)-bd_dom_sf"/>
</dbReference>
<dbReference type="InterPro" id="IPR000683">
    <property type="entry name" value="Gfo/Idh/MocA-like_OxRdtase_N"/>
</dbReference>
<dbReference type="Gene3D" id="3.30.360.10">
    <property type="entry name" value="Dihydrodipicolinate Reductase, domain 2"/>
    <property type="match status" value="1"/>
</dbReference>
<dbReference type="GO" id="GO:0000166">
    <property type="term" value="F:nucleotide binding"/>
    <property type="evidence" value="ECO:0007669"/>
    <property type="project" value="InterPro"/>
</dbReference>
<evidence type="ECO:0000259" key="1">
    <source>
        <dbReference type="Pfam" id="PF01408"/>
    </source>
</evidence>
<dbReference type="SUPFAM" id="SSF55347">
    <property type="entry name" value="Glyceraldehyde-3-phosphate dehydrogenase-like, C-terminal domain"/>
    <property type="match status" value="1"/>
</dbReference>
<dbReference type="Pfam" id="PF22725">
    <property type="entry name" value="GFO_IDH_MocA_C3"/>
    <property type="match status" value="1"/>
</dbReference>
<gene>
    <name evidence="3" type="ORF">LCGC14_1563850</name>
</gene>
<evidence type="ECO:0000313" key="3">
    <source>
        <dbReference type="EMBL" id="KKM40386.1"/>
    </source>
</evidence>
<reference evidence="3" key="1">
    <citation type="journal article" date="2015" name="Nature">
        <title>Complex archaea that bridge the gap between prokaryotes and eukaryotes.</title>
        <authorList>
            <person name="Spang A."/>
            <person name="Saw J.H."/>
            <person name="Jorgensen S.L."/>
            <person name="Zaremba-Niedzwiedzka K."/>
            <person name="Martijn J."/>
            <person name="Lind A.E."/>
            <person name="van Eijk R."/>
            <person name="Schleper C."/>
            <person name="Guy L."/>
            <person name="Ettema T.J."/>
        </authorList>
    </citation>
    <scope>NUCLEOTIDE SEQUENCE</scope>
</reference>
<dbReference type="Pfam" id="PF01408">
    <property type="entry name" value="GFO_IDH_MocA"/>
    <property type="match status" value="1"/>
</dbReference>
<dbReference type="PANTHER" id="PTHR43249:SF1">
    <property type="entry name" value="D-GLUCOSIDE 3-DEHYDROGENASE"/>
    <property type="match status" value="1"/>
</dbReference>
<comment type="caution">
    <text evidence="3">The sequence shown here is derived from an EMBL/GenBank/DDBJ whole genome shotgun (WGS) entry which is preliminary data.</text>
</comment>
<dbReference type="Gene3D" id="3.40.50.720">
    <property type="entry name" value="NAD(P)-binding Rossmann-like Domain"/>
    <property type="match status" value="1"/>
</dbReference>
<accession>A0A0F9ILP7</accession>
<sequence>MDAVVIGMGSAGKRHATNLMALSQKIVAVAEPTWEDQVAKGIRVFRDPLECLEKESNGRLVIIASPTAFHYEQVVKAVDNGAAAVLVEKPMAVNADQAWEMWRNSETMGVRAAVGFNFRFMTQAVQLVAGPIVSGEQPIVFQSVAIDDMTKWPSYHPKTHFLDPGSGGVLLTSTIHAIDMSVGLLGKPTSVFGLLGRDQQGLDVNSTLIVGFDGGFRAMLVDVWEEGREPFTMWTTHAGMSFAFADLRASGWKSEIDGMHYRMLKSFIQYGEDDRERLCNFEQGYWGMAVLDAARRSAEAGSVAVDLTLQAVS</sequence>
<evidence type="ECO:0000259" key="2">
    <source>
        <dbReference type="Pfam" id="PF22725"/>
    </source>
</evidence>
<proteinExistence type="predicted"/>
<dbReference type="EMBL" id="LAZR01012109">
    <property type="protein sequence ID" value="KKM40386.1"/>
    <property type="molecule type" value="Genomic_DNA"/>
</dbReference>
<dbReference type="InterPro" id="IPR052515">
    <property type="entry name" value="Gfo/Idh/MocA_Oxidoreductase"/>
</dbReference>
<name>A0A0F9ILP7_9ZZZZ</name>
<dbReference type="AlphaFoldDB" id="A0A0F9ILP7"/>
<dbReference type="PANTHER" id="PTHR43249">
    <property type="entry name" value="UDP-N-ACETYL-2-AMINO-2-DEOXY-D-GLUCURONATE OXIDASE"/>
    <property type="match status" value="1"/>
</dbReference>
<dbReference type="InterPro" id="IPR055170">
    <property type="entry name" value="GFO_IDH_MocA-like_dom"/>
</dbReference>
<feature type="domain" description="Gfo/Idh/MocA-like oxidoreductase N-terminal" evidence="1">
    <location>
        <begin position="3"/>
        <end position="116"/>
    </location>
</feature>
<organism evidence="3">
    <name type="scientific">marine sediment metagenome</name>
    <dbReference type="NCBI Taxonomy" id="412755"/>
    <lineage>
        <taxon>unclassified sequences</taxon>
        <taxon>metagenomes</taxon>
        <taxon>ecological metagenomes</taxon>
    </lineage>
</organism>
<feature type="domain" description="GFO/IDH/MocA-like oxidoreductase" evidence="2">
    <location>
        <begin position="151"/>
        <end position="220"/>
    </location>
</feature>
<protein>
    <submittedName>
        <fullName evidence="3">Uncharacterized protein</fullName>
    </submittedName>
</protein>